<dbReference type="Proteomes" id="UP000276133">
    <property type="component" value="Unassembled WGS sequence"/>
</dbReference>
<evidence type="ECO:0000313" key="1">
    <source>
        <dbReference type="EMBL" id="RNA32423.1"/>
    </source>
</evidence>
<evidence type="ECO:0000313" key="2">
    <source>
        <dbReference type="Proteomes" id="UP000276133"/>
    </source>
</evidence>
<accession>A0A3M7S9C3</accession>
<comment type="caution">
    <text evidence="1">The sequence shown here is derived from an EMBL/GenBank/DDBJ whole genome shotgun (WGS) entry which is preliminary data.</text>
</comment>
<dbReference type="AlphaFoldDB" id="A0A3M7S9C3"/>
<protein>
    <submittedName>
        <fullName evidence="1">Uncharacterized protein</fullName>
    </submittedName>
</protein>
<dbReference type="EMBL" id="REGN01001799">
    <property type="protein sequence ID" value="RNA32423.1"/>
    <property type="molecule type" value="Genomic_DNA"/>
</dbReference>
<gene>
    <name evidence="1" type="ORF">BpHYR1_052640</name>
</gene>
<organism evidence="1 2">
    <name type="scientific">Brachionus plicatilis</name>
    <name type="common">Marine rotifer</name>
    <name type="synonym">Brachionus muelleri</name>
    <dbReference type="NCBI Taxonomy" id="10195"/>
    <lineage>
        <taxon>Eukaryota</taxon>
        <taxon>Metazoa</taxon>
        <taxon>Spiralia</taxon>
        <taxon>Gnathifera</taxon>
        <taxon>Rotifera</taxon>
        <taxon>Eurotatoria</taxon>
        <taxon>Monogononta</taxon>
        <taxon>Pseudotrocha</taxon>
        <taxon>Ploima</taxon>
        <taxon>Brachionidae</taxon>
        <taxon>Brachionus</taxon>
    </lineage>
</organism>
<keyword evidence="2" id="KW-1185">Reference proteome</keyword>
<reference evidence="1 2" key="1">
    <citation type="journal article" date="2018" name="Sci. Rep.">
        <title>Genomic signatures of local adaptation to the degree of environmental predictability in rotifers.</title>
        <authorList>
            <person name="Franch-Gras L."/>
            <person name="Hahn C."/>
            <person name="Garcia-Roger E.M."/>
            <person name="Carmona M.J."/>
            <person name="Serra M."/>
            <person name="Gomez A."/>
        </authorList>
    </citation>
    <scope>NUCLEOTIDE SEQUENCE [LARGE SCALE GENOMIC DNA]</scope>
    <source>
        <strain evidence="1">HYR1</strain>
    </source>
</reference>
<proteinExistence type="predicted"/>
<name>A0A3M7S9C3_BRAPC</name>
<sequence length="75" mass="9332">MHLHFFSFFFINNGKLKGIMKKNLLHQLFALIESKNEREKQGKFSKRSFKWIWKFLQELYFWLSQITVKKYNSHF</sequence>